<feature type="compositionally biased region" description="Polar residues" evidence="2">
    <location>
        <begin position="354"/>
        <end position="365"/>
    </location>
</feature>
<dbReference type="OrthoDB" id="1923159at2759"/>
<organism evidence="3 4">
    <name type="scientific">Sporormia fimetaria CBS 119925</name>
    <dbReference type="NCBI Taxonomy" id="1340428"/>
    <lineage>
        <taxon>Eukaryota</taxon>
        <taxon>Fungi</taxon>
        <taxon>Dikarya</taxon>
        <taxon>Ascomycota</taxon>
        <taxon>Pezizomycotina</taxon>
        <taxon>Dothideomycetes</taxon>
        <taxon>Pleosporomycetidae</taxon>
        <taxon>Pleosporales</taxon>
        <taxon>Sporormiaceae</taxon>
        <taxon>Sporormia</taxon>
    </lineage>
</organism>
<sequence length="876" mass="91814">MLTSYLADTSSLSSEQEATASVDALVNETDNDNGRRDVSIINPQLLEHRRPTPTIPPGFSAPLPQKSAPPMSRTTTASTITPAVPVVPVMATVPVPPHQSAPSDTASGTASATSVAKAQPLEPKQLNKKASDPKARPTVEKPKAAVDTHAQTEEQSVKPVVSESPAKQSTKSRASSRKVKIPLDKDVEAATTVQSSSGIANVTRNDGKDSRVGKDASVPETPISTPAKRQPPGKLDIAAATATRVSESEKGSMMGSQKADSQQKGSRSASLVAGSSVPASPAAISTGSPVKRTVAPRTIRVVATPKVETPPVLSAGSGTVPQVPTVEKLRSRQASIASITQPGTPVSELISEDASGTSASVSRANTPPPIGGKVGTAPVRKKTKSQAKKERQERARQILEEQVLAIEEPEPEPVQAPIVGRKKKTKKPAASVPKPSAAAKSQPSSPKPAAVEAPAEIESKPNSAPAPASAKSISVQSTEESSTTRPPLEQEAEEQKEKLGQSTQEFIASLQSSGELLTSMLEFFKPLSASLAHSARIAQMGGAMASQDAYLHISEADIAALADRQAVRLGGPDGKPESHTLITPEGKCLWGLTQELEERALELEKHIETLKGFTGFHSVKQHVSARARNGNVLAQPKEMIPVMAKALEDAAKQLKKTPAYSSLDANAPLPDLSVLAASHRLPPQQVSQEIADAAAYLNQFVIPDTDSPPNNNNREETFAVGGRPGADIRHLAVNVENLTRAVKAVAEGGTLDQDLEGTGVTATDLLSSAVLQGLEALIGTSLGFQSNQDLNVDRKGNITLGGRILNIKELVDLVASGIGLGGFGPGHTRRGDIHGRGVLSVHEAEQAMLAAKKEHEALEKKLTTLMKRNRKAVGKA</sequence>
<protein>
    <submittedName>
        <fullName evidence="3">Uncharacterized protein</fullName>
    </submittedName>
</protein>
<reference evidence="3" key="1">
    <citation type="journal article" date="2020" name="Stud. Mycol.">
        <title>101 Dothideomycetes genomes: a test case for predicting lifestyles and emergence of pathogens.</title>
        <authorList>
            <person name="Haridas S."/>
            <person name="Albert R."/>
            <person name="Binder M."/>
            <person name="Bloem J."/>
            <person name="Labutti K."/>
            <person name="Salamov A."/>
            <person name="Andreopoulos B."/>
            <person name="Baker S."/>
            <person name="Barry K."/>
            <person name="Bills G."/>
            <person name="Bluhm B."/>
            <person name="Cannon C."/>
            <person name="Castanera R."/>
            <person name="Culley D."/>
            <person name="Daum C."/>
            <person name="Ezra D."/>
            <person name="Gonzalez J."/>
            <person name="Henrissat B."/>
            <person name="Kuo A."/>
            <person name="Liang C."/>
            <person name="Lipzen A."/>
            <person name="Lutzoni F."/>
            <person name="Magnuson J."/>
            <person name="Mondo S."/>
            <person name="Nolan M."/>
            <person name="Ohm R."/>
            <person name="Pangilinan J."/>
            <person name="Park H.-J."/>
            <person name="Ramirez L."/>
            <person name="Alfaro M."/>
            <person name="Sun H."/>
            <person name="Tritt A."/>
            <person name="Yoshinaga Y."/>
            <person name="Zwiers L.-H."/>
            <person name="Turgeon B."/>
            <person name="Goodwin S."/>
            <person name="Spatafora J."/>
            <person name="Crous P."/>
            <person name="Grigoriev I."/>
        </authorList>
    </citation>
    <scope>NUCLEOTIDE SEQUENCE</scope>
    <source>
        <strain evidence="3">CBS 119925</strain>
    </source>
</reference>
<feature type="compositionally biased region" description="Polar residues" evidence="2">
    <location>
        <begin position="473"/>
        <end position="485"/>
    </location>
</feature>
<feature type="compositionally biased region" description="Low complexity" evidence="2">
    <location>
        <begin position="100"/>
        <end position="118"/>
    </location>
</feature>
<feature type="region of interest" description="Disordered" evidence="2">
    <location>
        <begin position="335"/>
        <end position="503"/>
    </location>
</feature>
<feature type="coiled-coil region" evidence="1">
    <location>
        <begin position="841"/>
        <end position="868"/>
    </location>
</feature>
<gene>
    <name evidence="3" type="ORF">M011DRAFT_398227</name>
</gene>
<name>A0A6A6VJ60_9PLEO</name>
<feature type="compositionally biased region" description="Basic and acidic residues" evidence="2">
    <location>
        <begin position="205"/>
        <end position="214"/>
    </location>
</feature>
<feature type="compositionally biased region" description="Polar residues" evidence="2">
    <location>
        <begin position="191"/>
        <end position="204"/>
    </location>
</feature>
<feature type="compositionally biased region" description="Basic and acidic residues" evidence="2">
    <location>
        <begin position="129"/>
        <end position="156"/>
    </location>
</feature>
<keyword evidence="1" id="KW-0175">Coiled coil</keyword>
<feature type="compositionally biased region" description="Low complexity" evidence="2">
    <location>
        <begin position="460"/>
        <end position="472"/>
    </location>
</feature>
<feature type="compositionally biased region" description="Low complexity" evidence="2">
    <location>
        <begin position="428"/>
        <end position="450"/>
    </location>
</feature>
<keyword evidence="4" id="KW-1185">Reference proteome</keyword>
<feature type="region of interest" description="Disordered" evidence="2">
    <location>
        <begin position="95"/>
        <end position="290"/>
    </location>
</feature>
<dbReference type="Proteomes" id="UP000799440">
    <property type="component" value="Unassembled WGS sequence"/>
</dbReference>
<feature type="compositionally biased region" description="Polar residues" evidence="2">
    <location>
        <begin position="1"/>
        <end position="19"/>
    </location>
</feature>
<feature type="compositionally biased region" description="Polar residues" evidence="2">
    <location>
        <begin position="254"/>
        <end position="267"/>
    </location>
</feature>
<evidence type="ECO:0000256" key="1">
    <source>
        <dbReference type="SAM" id="Coils"/>
    </source>
</evidence>
<feature type="compositionally biased region" description="Polar residues" evidence="2">
    <location>
        <begin position="335"/>
        <end position="344"/>
    </location>
</feature>
<accession>A0A6A6VJ60</accession>
<feature type="region of interest" description="Disordered" evidence="2">
    <location>
        <begin position="1"/>
        <end position="76"/>
    </location>
</feature>
<feature type="compositionally biased region" description="Low complexity" evidence="2">
    <location>
        <begin position="268"/>
        <end position="283"/>
    </location>
</feature>
<feature type="compositionally biased region" description="Basic and acidic residues" evidence="2">
    <location>
        <begin position="387"/>
        <end position="399"/>
    </location>
</feature>
<evidence type="ECO:0000313" key="4">
    <source>
        <dbReference type="Proteomes" id="UP000799440"/>
    </source>
</evidence>
<proteinExistence type="predicted"/>
<evidence type="ECO:0000313" key="3">
    <source>
        <dbReference type="EMBL" id="KAF2749839.1"/>
    </source>
</evidence>
<dbReference type="AlphaFoldDB" id="A0A6A6VJ60"/>
<evidence type="ECO:0000256" key="2">
    <source>
        <dbReference type="SAM" id="MobiDB-lite"/>
    </source>
</evidence>
<dbReference type="EMBL" id="MU006565">
    <property type="protein sequence ID" value="KAF2749839.1"/>
    <property type="molecule type" value="Genomic_DNA"/>
</dbReference>